<dbReference type="GO" id="GO:0004660">
    <property type="term" value="F:protein farnesyltransferase activity"/>
    <property type="evidence" value="ECO:0007669"/>
    <property type="project" value="UniProtKB-UniRule"/>
</dbReference>
<keyword evidence="7" id="KW-0677">Repeat</keyword>
<feature type="compositionally biased region" description="Low complexity" evidence="10">
    <location>
        <begin position="29"/>
        <end position="50"/>
    </location>
</feature>
<dbReference type="PANTHER" id="PTHR11774:SF6">
    <property type="entry name" value="PROTEIN FARNESYLTRANSFERASE SUBUNIT BETA"/>
    <property type="match status" value="1"/>
</dbReference>
<keyword evidence="6 9" id="KW-0479">Metal-binding</keyword>
<accession>A0A2B7Z1W1</accession>
<dbReference type="EMBL" id="PDNA01000008">
    <property type="protein sequence ID" value="PGH27311.1"/>
    <property type="molecule type" value="Genomic_DNA"/>
</dbReference>
<dbReference type="GO" id="GO:0005965">
    <property type="term" value="C:protein farnesyltransferase complex"/>
    <property type="evidence" value="ECO:0007669"/>
    <property type="project" value="UniProtKB-UniRule"/>
</dbReference>
<protein>
    <recommendedName>
        <fullName evidence="3 9">Protein farnesyltransferase subunit beta</fullName>
        <shortName evidence="9">FTase-beta</shortName>
        <ecNumber evidence="2 9">2.5.1.58</ecNumber>
    </recommendedName>
</protein>
<gene>
    <name evidence="12" type="ORF">AJ80_01021</name>
</gene>
<dbReference type="InterPro" id="IPR008930">
    <property type="entry name" value="Terpenoid_cyclase/PrenylTrfase"/>
</dbReference>
<dbReference type="STRING" id="1447883.A0A2B7Z1W1"/>
<dbReference type="Pfam" id="PF00432">
    <property type="entry name" value="Prenyltrans"/>
    <property type="match status" value="1"/>
</dbReference>
<dbReference type="SUPFAM" id="SSF48239">
    <property type="entry name" value="Terpenoid cyclases/Protein prenyltransferases"/>
    <property type="match status" value="1"/>
</dbReference>
<comment type="subunit">
    <text evidence="9">Heterodimer of an alpha and a beta subunit.</text>
</comment>
<keyword evidence="5 9" id="KW-0808">Transferase</keyword>
<dbReference type="EC" id="2.5.1.58" evidence="2 9"/>
<keyword evidence="4 9" id="KW-0637">Prenyltransferase</keyword>
<evidence type="ECO:0000313" key="12">
    <source>
        <dbReference type="EMBL" id="PGH27311.1"/>
    </source>
</evidence>
<sequence length="541" mass="58939">MPVVAASGKQRRGVRFPSNNQRYNSVPATSSKSTSLSRGGRTSRTPSSRFTSREAVPTPLDTRGNRMATRGQDPRPGIPDLFTQRPVIRDPLVTETSKVQDATVDECLPFLKGLAKNQDGPFNQFGVAKLDRDEHIAFLYDSLEMYPSGFVALDASRPWMVYWALAGLYLLGEDVTKYRERVIASAAPMQNSSGGFGGGHGQMPHCASSYAMILSLAMVGGEEAFNLINRTTLWEWLGQLKQPDGGFQVCVGGEEDVRGAYCVMVIVALLDLPLELSPNAPARKFGHTTFMSGLPEYLSRCQTFEGGISGSPGTEAHGAYAFCALACLCILGEPDEMINKYIDLPLLISWLSARQSAPESGFAGRTNKLVDGCYSHWVGGCWPLIQAALTGAQTDPSAMHAIVGNLYSREGLTRYILNCCQSQQGGLRDKPGKYPDSYHTCYVLAGLSNTQTCHFNTGVAADSSASHISSFPSAFSWLHAPFTSSSEKEQDSVVFDEGDRLEVVHPLFVIPHRAAADMQAWFHANKTGPSERYHKHTGQSR</sequence>
<organism evidence="12 13">
    <name type="scientific">Polytolypa hystricis (strain UAMH7299)</name>
    <dbReference type="NCBI Taxonomy" id="1447883"/>
    <lineage>
        <taxon>Eukaryota</taxon>
        <taxon>Fungi</taxon>
        <taxon>Dikarya</taxon>
        <taxon>Ascomycota</taxon>
        <taxon>Pezizomycotina</taxon>
        <taxon>Eurotiomycetes</taxon>
        <taxon>Eurotiomycetidae</taxon>
        <taxon>Onygenales</taxon>
        <taxon>Onygenales incertae sedis</taxon>
        <taxon>Polytolypa</taxon>
    </lineage>
</organism>
<feature type="domain" description="Prenyltransferase alpha-alpha toroid" evidence="11">
    <location>
        <begin position="130"/>
        <end position="509"/>
    </location>
</feature>
<dbReference type="AlphaFoldDB" id="A0A2B7Z1W1"/>
<comment type="caution">
    <text evidence="12">The sequence shown here is derived from an EMBL/GenBank/DDBJ whole genome shotgun (WGS) entry which is preliminary data.</text>
</comment>
<evidence type="ECO:0000256" key="8">
    <source>
        <dbReference type="ARBA" id="ARBA00022833"/>
    </source>
</evidence>
<evidence type="ECO:0000256" key="3">
    <source>
        <dbReference type="ARBA" id="ARBA00015798"/>
    </source>
</evidence>
<dbReference type="Proteomes" id="UP000224634">
    <property type="component" value="Unassembled WGS sequence"/>
</dbReference>
<evidence type="ECO:0000256" key="5">
    <source>
        <dbReference type="ARBA" id="ARBA00022679"/>
    </source>
</evidence>
<feature type="compositionally biased region" description="Polar residues" evidence="10">
    <location>
        <begin position="17"/>
        <end position="28"/>
    </location>
</feature>
<comment type="similarity">
    <text evidence="1 9">Belongs to the protein prenyltransferase subunit beta family.</text>
</comment>
<evidence type="ECO:0000256" key="10">
    <source>
        <dbReference type="SAM" id="MobiDB-lite"/>
    </source>
</evidence>
<evidence type="ECO:0000256" key="4">
    <source>
        <dbReference type="ARBA" id="ARBA00022602"/>
    </source>
</evidence>
<evidence type="ECO:0000256" key="6">
    <source>
        <dbReference type="ARBA" id="ARBA00022723"/>
    </source>
</evidence>
<dbReference type="Gene3D" id="1.50.10.20">
    <property type="match status" value="1"/>
</dbReference>
<comment type="function">
    <text evidence="9">Catalyzes the transfer of a farnesyl moiety from farnesyl diphosphate to a cysteine at the fourth position from the C-terminus of several proteins. The beta subunit is responsible for peptide-binding.</text>
</comment>
<evidence type="ECO:0000256" key="2">
    <source>
        <dbReference type="ARBA" id="ARBA00012702"/>
    </source>
</evidence>
<evidence type="ECO:0000259" key="11">
    <source>
        <dbReference type="Pfam" id="PF00432"/>
    </source>
</evidence>
<dbReference type="GO" id="GO:0008270">
    <property type="term" value="F:zinc ion binding"/>
    <property type="evidence" value="ECO:0007669"/>
    <property type="project" value="UniProtKB-UniRule"/>
</dbReference>
<evidence type="ECO:0000256" key="1">
    <source>
        <dbReference type="ARBA" id="ARBA00010497"/>
    </source>
</evidence>
<evidence type="ECO:0000313" key="13">
    <source>
        <dbReference type="Proteomes" id="UP000224634"/>
    </source>
</evidence>
<feature type="region of interest" description="Disordered" evidence="10">
    <location>
        <begin position="1"/>
        <end position="83"/>
    </location>
</feature>
<comment type="cofactor">
    <cofactor evidence="9">
        <name>Zn(2+)</name>
        <dbReference type="ChEBI" id="CHEBI:29105"/>
    </cofactor>
    <text evidence="9">Binds 1 zinc ion per subunit.</text>
</comment>
<dbReference type="InterPro" id="IPR026872">
    <property type="entry name" value="FTB"/>
</dbReference>
<proteinExistence type="inferred from homology"/>
<dbReference type="CDD" id="cd02893">
    <property type="entry name" value="FTase"/>
    <property type="match status" value="1"/>
</dbReference>
<dbReference type="GO" id="GO:0097354">
    <property type="term" value="P:prenylation"/>
    <property type="evidence" value="ECO:0007669"/>
    <property type="project" value="UniProtKB-UniRule"/>
</dbReference>
<dbReference type="FunFam" id="1.50.10.20:FF:000014">
    <property type="entry name" value="Protein farnesyltransferase subunit beta"/>
    <property type="match status" value="1"/>
</dbReference>
<dbReference type="PANTHER" id="PTHR11774">
    <property type="entry name" value="GERANYLGERANYL TRANSFERASE TYPE BETA SUBUNIT"/>
    <property type="match status" value="1"/>
</dbReference>
<reference evidence="12 13" key="1">
    <citation type="submission" date="2017-10" db="EMBL/GenBank/DDBJ databases">
        <title>Comparative genomics in systemic dimorphic fungi from Ajellomycetaceae.</title>
        <authorList>
            <person name="Munoz J.F."/>
            <person name="Mcewen J.G."/>
            <person name="Clay O.K."/>
            <person name="Cuomo C.A."/>
        </authorList>
    </citation>
    <scope>NUCLEOTIDE SEQUENCE [LARGE SCALE GENOMIC DNA]</scope>
    <source>
        <strain evidence="12 13">UAMH7299</strain>
    </source>
</reference>
<comment type="catalytic activity">
    <reaction evidence="9">
        <text>L-cysteinyl-[protein] + (2E,6E)-farnesyl diphosphate = S-(2E,6E)-farnesyl-L-cysteinyl-[protein] + diphosphate</text>
        <dbReference type="Rhea" id="RHEA:13345"/>
        <dbReference type="Rhea" id="RHEA-COMP:10131"/>
        <dbReference type="Rhea" id="RHEA-COMP:11535"/>
        <dbReference type="ChEBI" id="CHEBI:29950"/>
        <dbReference type="ChEBI" id="CHEBI:33019"/>
        <dbReference type="ChEBI" id="CHEBI:86019"/>
        <dbReference type="ChEBI" id="CHEBI:175763"/>
    </reaction>
</comment>
<dbReference type="InterPro" id="IPR045089">
    <property type="entry name" value="PGGT1B-like"/>
</dbReference>
<name>A0A2B7Z1W1_POLH7</name>
<evidence type="ECO:0000256" key="7">
    <source>
        <dbReference type="ARBA" id="ARBA00022737"/>
    </source>
</evidence>
<evidence type="ECO:0000256" key="9">
    <source>
        <dbReference type="RuleBase" id="RU365056"/>
    </source>
</evidence>
<dbReference type="InterPro" id="IPR001330">
    <property type="entry name" value="Prenyltrans"/>
</dbReference>
<keyword evidence="8 9" id="KW-0862">Zinc</keyword>
<keyword evidence="13" id="KW-1185">Reference proteome</keyword>
<dbReference type="OrthoDB" id="10261146at2759"/>